<feature type="domain" description="Single Cache" evidence="7">
    <location>
        <begin position="40"/>
        <end position="87"/>
    </location>
</feature>
<evidence type="ECO:0000313" key="9">
    <source>
        <dbReference type="Proteomes" id="UP000000256"/>
    </source>
</evidence>
<dbReference type="HOGENOM" id="CLU_2449048_0_0_9"/>
<dbReference type="KEGG" id="csc:Csac_0805"/>
<keyword evidence="5 6" id="KW-0472">Membrane</keyword>
<dbReference type="AlphaFoldDB" id="A4XHN9"/>
<sequence length="89" mass="10002">MGKNSIKWTIALTFIGIILISTTVLEFIAYNISKKALTNLGIAALKNKVNMGIAFMEVLETQVQKGKLSREEAQEIFRSKMLNIRLESK</sequence>
<keyword evidence="3 6" id="KW-0812">Transmembrane</keyword>
<organism evidence="8 9">
    <name type="scientific">Caldicellulosiruptor saccharolyticus (strain ATCC 43494 / DSM 8903 / Tp8T 6331)</name>
    <dbReference type="NCBI Taxonomy" id="351627"/>
    <lineage>
        <taxon>Bacteria</taxon>
        <taxon>Bacillati</taxon>
        <taxon>Bacillota</taxon>
        <taxon>Bacillota incertae sedis</taxon>
        <taxon>Caldicellulosiruptorales</taxon>
        <taxon>Caldicellulosiruptoraceae</taxon>
        <taxon>Caldicellulosiruptor</taxon>
    </lineage>
</organism>
<keyword evidence="9" id="KW-1185">Reference proteome</keyword>
<gene>
    <name evidence="8" type="ordered locus">Csac_0805</name>
</gene>
<dbReference type="Proteomes" id="UP000000256">
    <property type="component" value="Chromosome"/>
</dbReference>
<evidence type="ECO:0000313" key="8">
    <source>
        <dbReference type="EMBL" id="ABP66424.1"/>
    </source>
</evidence>
<dbReference type="RefSeq" id="WP_011916373.1">
    <property type="nucleotide sequence ID" value="NC_009437.1"/>
</dbReference>
<dbReference type="EMBL" id="CP000679">
    <property type="protein sequence ID" value="ABP66424.1"/>
    <property type="molecule type" value="Genomic_DNA"/>
</dbReference>
<evidence type="ECO:0000259" key="7">
    <source>
        <dbReference type="Pfam" id="PF17200"/>
    </source>
</evidence>
<evidence type="ECO:0000256" key="6">
    <source>
        <dbReference type="SAM" id="Phobius"/>
    </source>
</evidence>
<evidence type="ECO:0000256" key="2">
    <source>
        <dbReference type="ARBA" id="ARBA00022475"/>
    </source>
</evidence>
<reference evidence="8 9" key="1">
    <citation type="journal article" date="2008" name="Appl. Environ. Microbiol.">
        <title>Hydrogenomics of the extremely thermophilic bacterium Caldicellulosiruptor saccharolyticus.</title>
        <authorList>
            <person name="van de Werken H.J."/>
            <person name="Verhaart M.R."/>
            <person name="VanFossen A.L."/>
            <person name="Willquist K."/>
            <person name="Lewis D.L."/>
            <person name="Nichols J.D."/>
            <person name="Goorissen H.P."/>
            <person name="Mongodin E.F."/>
            <person name="Nelson K.E."/>
            <person name="van Niel E.W."/>
            <person name="Stams A.J."/>
            <person name="Ward D.E."/>
            <person name="de Vos W.M."/>
            <person name="van der Oost J."/>
            <person name="Kelly R.M."/>
            <person name="Kengen S.W."/>
        </authorList>
    </citation>
    <scope>NUCLEOTIDE SEQUENCE [LARGE SCALE GENOMIC DNA]</scope>
    <source>
        <strain evidence="9">ATCC 43494 / DSM 8903 / Tp8T 6331</strain>
    </source>
</reference>
<evidence type="ECO:0000256" key="3">
    <source>
        <dbReference type="ARBA" id="ARBA00022692"/>
    </source>
</evidence>
<protein>
    <recommendedName>
        <fullName evidence="7">Single Cache domain-containing protein</fullName>
    </recommendedName>
</protein>
<dbReference type="InterPro" id="IPR033480">
    <property type="entry name" value="sCache_2"/>
</dbReference>
<accession>A4XHN9</accession>
<keyword evidence="2" id="KW-1003">Cell membrane</keyword>
<evidence type="ECO:0000256" key="4">
    <source>
        <dbReference type="ARBA" id="ARBA00022989"/>
    </source>
</evidence>
<keyword evidence="4 6" id="KW-1133">Transmembrane helix</keyword>
<name>A4XHN9_CALS8</name>
<evidence type="ECO:0000256" key="1">
    <source>
        <dbReference type="ARBA" id="ARBA00004651"/>
    </source>
</evidence>
<dbReference type="OrthoDB" id="9810264at2"/>
<comment type="subcellular location">
    <subcellularLocation>
        <location evidence="1">Cell membrane</location>
        <topology evidence="1">Multi-pass membrane protein</topology>
    </subcellularLocation>
</comment>
<dbReference type="eggNOG" id="COG4564">
    <property type="taxonomic scope" value="Bacteria"/>
</dbReference>
<proteinExistence type="predicted"/>
<dbReference type="Gene3D" id="3.30.450.20">
    <property type="entry name" value="PAS domain"/>
    <property type="match status" value="1"/>
</dbReference>
<dbReference type="STRING" id="351627.Csac_0805"/>
<feature type="transmembrane region" description="Helical" evidence="6">
    <location>
        <begin position="6"/>
        <end position="30"/>
    </location>
</feature>
<evidence type="ECO:0000256" key="5">
    <source>
        <dbReference type="ARBA" id="ARBA00023136"/>
    </source>
</evidence>
<dbReference type="Pfam" id="PF17200">
    <property type="entry name" value="sCache_2"/>
    <property type="match status" value="1"/>
</dbReference>
<dbReference type="GO" id="GO:0005886">
    <property type="term" value="C:plasma membrane"/>
    <property type="evidence" value="ECO:0007669"/>
    <property type="project" value="UniProtKB-SubCell"/>
</dbReference>